<feature type="signal peptide" evidence="6">
    <location>
        <begin position="1"/>
        <end position="18"/>
    </location>
</feature>
<evidence type="ECO:0000313" key="7">
    <source>
        <dbReference type="EMBL" id="KAH9313287.1"/>
    </source>
</evidence>
<evidence type="ECO:0000256" key="2">
    <source>
        <dbReference type="ARBA" id="ARBA00022692"/>
    </source>
</evidence>
<keyword evidence="2" id="KW-0812">Transmembrane</keyword>
<evidence type="ECO:0000256" key="4">
    <source>
        <dbReference type="ARBA" id="ARBA00023136"/>
    </source>
</evidence>
<dbReference type="Pfam" id="PF05633">
    <property type="entry name" value="ROH1-like"/>
    <property type="match status" value="2"/>
</dbReference>
<proteinExistence type="inferred from homology"/>
<comment type="subcellular location">
    <subcellularLocation>
        <location evidence="1">Membrane</location>
        <topology evidence="1">Single-pass membrane protein</topology>
    </subcellularLocation>
</comment>
<evidence type="ECO:0000256" key="5">
    <source>
        <dbReference type="ARBA" id="ARBA00035114"/>
    </source>
</evidence>
<dbReference type="EMBL" id="JAHRHJ020000006">
    <property type="protein sequence ID" value="KAH9313287.1"/>
    <property type="molecule type" value="Genomic_DNA"/>
</dbReference>
<comment type="similarity">
    <text evidence="5">Belongs to the ROH1 family.</text>
</comment>
<accession>A0AA38FZA9</accession>
<evidence type="ECO:0000313" key="8">
    <source>
        <dbReference type="Proteomes" id="UP000824469"/>
    </source>
</evidence>
<dbReference type="Proteomes" id="UP000824469">
    <property type="component" value="Unassembled WGS sequence"/>
</dbReference>
<keyword evidence="3" id="KW-1133">Transmembrane helix</keyword>
<dbReference type="GO" id="GO:0016020">
    <property type="term" value="C:membrane"/>
    <property type="evidence" value="ECO:0007669"/>
    <property type="project" value="UniProtKB-SubCell"/>
</dbReference>
<evidence type="ECO:0000256" key="6">
    <source>
        <dbReference type="SAM" id="SignalP"/>
    </source>
</evidence>
<protein>
    <submittedName>
        <fullName evidence="7">Uncharacterized protein</fullName>
    </submittedName>
</protein>
<comment type="caution">
    <text evidence="7">The sequence shown here is derived from an EMBL/GenBank/DDBJ whole genome shotgun (WGS) entry which is preliminary data.</text>
</comment>
<name>A0AA38FZA9_TAXCH</name>
<dbReference type="OMA" id="HECIMAI"/>
<organism evidence="7 8">
    <name type="scientific">Taxus chinensis</name>
    <name type="common">Chinese yew</name>
    <name type="synonym">Taxus wallichiana var. chinensis</name>
    <dbReference type="NCBI Taxonomy" id="29808"/>
    <lineage>
        <taxon>Eukaryota</taxon>
        <taxon>Viridiplantae</taxon>
        <taxon>Streptophyta</taxon>
        <taxon>Embryophyta</taxon>
        <taxon>Tracheophyta</taxon>
        <taxon>Spermatophyta</taxon>
        <taxon>Pinopsida</taxon>
        <taxon>Pinidae</taxon>
        <taxon>Conifers II</taxon>
        <taxon>Cupressales</taxon>
        <taxon>Taxaceae</taxon>
        <taxon>Taxus</taxon>
    </lineage>
</organism>
<keyword evidence="8" id="KW-1185">Reference proteome</keyword>
<keyword evidence="4" id="KW-0472">Membrane</keyword>
<reference evidence="7 8" key="1">
    <citation type="journal article" date="2021" name="Nat. Plants">
        <title>The Taxus genome provides insights into paclitaxel biosynthesis.</title>
        <authorList>
            <person name="Xiong X."/>
            <person name="Gou J."/>
            <person name="Liao Q."/>
            <person name="Li Y."/>
            <person name="Zhou Q."/>
            <person name="Bi G."/>
            <person name="Li C."/>
            <person name="Du R."/>
            <person name="Wang X."/>
            <person name="Sun T."/>
            <person name="Guo L."/>
            <person name="Liang H."/>
            <person name="Lu P."/>
            <person name="Wu Y."/>
            <person name="Zhang Z."/>
            <person name="Ro D.K."/>
            <person name="Shang Y."/>
            <person name="Huang S."/>
            <person name="Yan J."/>
        </authorList>
    </citation>
    <scope>NUCLEOTIDE SEQUENCE [LARGE SCALE GENOMIC DNA]</scope>
    <source>
        <strain evidence="7">Ta-2019</strain>
    </source>
</reference>
<evidence type="ECO:0000256" key="3">
    <source>
        <dbReference type="ARBA" id="ARBA00022989"/>
    </source>
</evidence>
<dbReference type="AlphaFoldDB" id="A0AA38FZA9"/>
<feature type="chain" id="PRO_5041392595" evidence="6">
    <location>
        <begin position="19"/>
        <end position="373"/>
    </location>
</feature>
<dbReference type="PANTHER" id="PTHR31509">
    <property type="entry name" value="BPS1-LIKE PROTEIN"/>
    <property type="match status" value="1"/>
</dbReference>
<gene>
    <name evidence="7" type="ORF">KI387_028322</name>
</gene>
<evidence type="ECO:0000256" key="1">
    <source>
        <dbReference type="ARBA" id="ARBA00004167"/>
    </source>
</evidence>
<sequence length="373" mass="42075">MATITNMVSSLLSSLGTALQSFAYTSATLKFSSSALERRATDYCIIGTDSPVREFECQLAAKLEGLKQSAKINLEWLHEALVVVAHTHSTVIRAMSGLQVPLTEREQRVVNDYLDDSVKLLDACNVLRESFADLERYHMLVQLALHSLDSKEPVNDNKVARTKNVFHECVVTIKKKVEDVDRQGQQRSKLENCSSMLRRMGEKLNNINNNNNSSSSNNNALIMSAMYGAKTTTIFLCGVLSIALLVKPKRILSSLHLTHQPSWASSMLKLQHKVKEEIDRRKAVKGSSALLEELDSVHLEVKALYQVLLNGEKEKEKGFPMMEEIRQSVPRLRKFVEDLRKRLGPVEQKVNEIYRMLVSSRVDLLGIMIHARN</sequence>
<keyword evidence="6" id="KW-0732">Signal</keyword>
<dbReference type="InterPro" id="IPR008511">
    <property type="entry name" value="ROH1-like"/>
</dbReference>